<gene>
    <name evidence="3" type="ORF">IEN85_16770</name>
</gene>
<dbReference type="EMBL" id="JACYFG010000040">
    <property type="protein sequence ID" value="MBD5781155.1"/>
    <property type="molecule type" value="Genomic_DNA"/>
</dbReference>
<dbReference type="AlphaFoldDB" id="A0A927IJ44"/>
<dbReference type="InterPro" id="IPR020471">
    <property type="entry name" value="AKR"/>
</dbReference>
<dbReference type="InterPro" id="IPR036812">
    <property type="entry name" value="NAD(P)_OxRdtase_dom_sf"/>
</dbReference>
<dbReference type="InterPro" id="IPR023210">
    <property type="entry name" value="NADP_OxRdtase_dom"/>
</dbReference>
<dbReference type="PANTHER" id="PTHR43364">
    <property type="entry name" value="NADH-SPECIFIC METHYLGLYOXAL REDUCTASE-RELATED"/>
    <property type="match status" value="1"/>
</dbReference>
<dbReference type="SUPFAM" id="SSF51430">
    <property type="entry name" value="NAD(P)-linked oxidoreductase"/>
    <property type="match status" value="1"/>
</dbReference>
<feature type="domain" description="NADP-dependent oxidoreductase" evidence="2">
    <location>
        <begin position="16"/>
        <end position="315"/>
    </location>
</feature>
<sequence length="328" mass="36016">MKLRRLGSSGMMVSPVCLGTMTFGSPVGKEEAIRIVHGAMDLGINFIDTANVYEGYSRYQGSPGGVSEEILGAALRGRREEVVLATKCGAPNGPGTHDMGLTAKTILRELDGSLRRLGTDYIDLYHIHWPDAQTPLETVLSTMETAYRQGKIRAFGVSNHFAWQLCELLWMADKRNWPKVVASQIPFSLLRRDYQNDLEFCRKHEVGVTPWQALQGGLLTGKYRRGKQAPEGSRMADSAWLSEPEDAVFDQIEATEELAKEQGLSLTEYALAWSLAQPAMTSLIVGVKSMAQVEAAVKGAEAVLPAEVLERQDAITPPPPSNAPIFKR</sequence>
<dbReference type="Gene3D" id="3.20.20.100">
    <property type="entry name" value="NADP-dependent oxidoreductase domain"/>
    <property type="match status" value="1"/>
</dbReference>
<proteinExistence type="predicted"/>
<evidence type="ECO:0000259" key="2">
    <source>
        <dbReference type="Pfam" id="PF00248"/>
    </source>
</evidence>
<dbReference type="InterPro" id="IPR050523">
    <property type="entry name" value="AKR_Detox_Biosynth"/>
</dbReference>
<name>A0A927IJ44_9BACT</name>
<organism evidence="3 4">
    <name type="scientific">Pelagicoccus enzymogenes</name>
    <dbReference type="NCBI Taxonomy" id="2773457"/>
    <lineage>
        <taxon>Bacteria</taxon>
        <taxon>Pseudomonadati</taxon>
        <taxon>Verrucomicrobiota</taxon>
        <taxon>Opitutia</taxon>
        <taxon>Puniceicoccales</taxon>
        <taxon>Pelagicoccaceae</taxon>
        <taxon>Pelagicoccus</taxon>
    </lineage>
</organism>
<dbReference type="GO" id="GO:0005829">
    <property type="term" value="C:cytosol"/>
    <property type="evidence" value="ECO:0007669"/>
    <property type="project" value="TreeGrafter"/>
</dbReference>
<keyword evidence="4" id="KW-1185">Reference proteome</keyword>
<comment type="caution">
    <text evidence="3">The sequence shown here is derived from an EMBL/GenBank/DDBJ whole genome shotgun (WGS) entry which is preliminary data.</text>
</comment>
<dbReference type="PANTHER" id="PTHR43364:SF4">
    <property type="entry name" value="NAD(P)-LINKED OXIDOREDUCTASE SUPERFAMILY PROTEIN"/>
    <property type="match status" value="1"/>
</dbReference>
<dbReference type="GO" id="GO:0016491">
    <property type="term" value="F:oxidoreductase activity"/>
    <property type="evidence" value="ECO:0007669"/>
    <property type="project" value="UniProtKB-KW"/>
</dbReference>
<keyword evidence="1" id="KW-0560">Oxidoreductase</keyword>
<dbReference type="RefSeq" id="WP_191618256.1">
    <property type="nucleotide sequence ID" value="NZ_JACYFG010000040.1"/>
</dbReference>
<dbReference type="Proteomes" id="UP000622317">
    <property type="component" value="Unassembled WGS sequence"/>
</dbReference>
<evidence type="ECO:0000256" key="1">
    <source>
        <dbReference type="ARBA" id="ARBA00023002"/>
    </source>
</evidence>
<reference evidence="3" key="1">
    <citation type="submission" date="2020-09" db="EMBL/GenBank/DDBJ databases">
        <title>Pelagicoccus enzymogenes sp. nov. with an EPS production, isolated from marine sediment.</title>
        <authorList>
            <person name="Feng X."/>
        </authorList>
    </citation>
    <scope>NUCLEOTIDE SEQUENCE</scope>
    <source>
        <strain evidence="3">NFK12</strain>
    </source>
</reference>
<dbReference type="FunFam" id="3.20.20.100:FF:000004">
    <property type="entry name" value="Oxidoreductase, aldo/keto reductase"/>
    <property type="match status" value="1"/>
</dbReference>
<dbReference type="Pfam" id="PF00248">
    <property type="entry name" value="Aldo_ket_red"/>
    <property type="match status" value="1"/>
</dbReference>
<accession>A0A927IJ44</accession>
<dbReference type="PRINTS" id="PR00069">
    <property type="entry name" value="ALDKETRDTASE"/>
</dbReference>
<protein>
    <submittedName>
        <fullName evidence="3">Aldo/keto reductase</fullName>
    </submittedName>
</protein>
<evidence type="ECO:0000313" key="3">
    <source>
        <dbReference type="EMBL" id="MBD5781155.1"/>
    </source>
</evidence>
<evidence type="ECO:0000313" key="4">
    <source>
        <dbReference type="Proteomes" id="UP000622317"/>
    </source>
</evidence>